<feature type="compositionally biased region" description="Basic and acidic residues" evidence="2">
    <location>
        <begin position="376"/>
        <end position="390"/>
    </location>
</feature>
<dbReference type="PANTHER" id="PTHR12161">
    <property type="entry name" value="IST1 FAMILY MEMBER"/>
    <property type="match status" value="1"/>
</dbReference>
<dbReference type="Pfam" id="PF03398">
    <property type="entry name" value="Ist1"/>
    <property type="match status" value="1"/>
</dbReference>
<feature type="compositionally biased region" description="Acidic residues" evidence="2">
    <location>
        <begin position="359"/>
        <end position="371"/>
    </location>
</feature>
<dbReference type="InterPro" id="IPR005061">
    <property type="entry name" value="Ist1"/>
</dbReference>
<protein>
    <submittedName>
        <fullName evidence="3">Protein IQ-DOMAIN 14-like</fullName>
    </submittedName>
</protein>
<dbReference type="Proteomes" id="UP000436088">
    <property type="component" value="Unassembled WGS sequence"/>
</dbReference>
<dbReference type="InterPro" id="IPR042277">
    <property type="entry name" value="IST1-like"/>
</dbReference>
<sequence length="412" mass="45630">MTVATAAAAHSKKLMKLTLSLFGNGFNSSKCKTAAKMAVARIKLLRNKRQVVVKQMRRDIALLLQSGQDATARIRIEHVIREQNVLAANEFIELFCELVVARLSIIKKRRECPADLKEGIASLIFASPRCAEIPELIEIRNIFEKKYGADFVVAATDLRPNCGVNRLLIDKLSVKTPTGEAKLKVMKEIAKEHNIEWDISESEKELLKPPEDLIEGPRSFVSASSLPVKHATVPFPEPKELTTRGEEDPVRFKNTVAAAEAAEESAKRAIAAAQAAAYLANRNSNLFSEASGCVNSTLGFVPTNPPGPRGINESRSFGTFFAPSSEEVRPSNDEGGKTWRRHSYNNAPPAYSDIKFDESDCDEEIEAEDDLPPPVSHDDKRDSSIHRVHPKLPDYDDLAARFEALKFRKSLP</sequence>
<comment type="caution">
    <text evidence="3">The sequence shown here is derived from an EMBL/GenBank/DDBJ whole genome shotgun (WGS) entry which is preliminary data.</text>
</comment>
<evidence type="ECO:0000256" key="2">
    <source>
        <dbReference type="SAM" id="MobiDB-lite"/>
    </source>
</evidence>
<dbReference type="PANTHER" id="PTHR12161:SF55">
    <property type="entry name" value="REGULATOR OF VPS4 ACTIVITY IN THE MVB PATHWAY PROTEIN"/>
    <property type="match status" value="1"/>
</dbReference>
<dbReference type="OrthoDB" id="29853at2759"/>
<dbReference type="AlphaFoldDB" id="A0A6A2X9D2"/>
<dbReference type="EMBL" id="VEPZ02001782">
    <property type="protein sequence ID" value="KAE8655009.1"/>
    <property type="molecule type" value="Genomic_DNA"/>
</dbReference>
<feature type="region of interest" description="Disordered" evidence="2">
    <location>
        <begin position="323"/>
        <end position="390"/>
    </location>
</feature>
<proteinExistence type="inferred from homology"/>
<dbReference type="FunFam" id="1.20.1260.60:FF:000003">
    <property type="entry name" value="IST1-like protein isoform A"/>
    <property type="match status" value="1"/>
</dbReference>
<evidence type="ECO:0000313" key="3">
    <source>
        <dbReference type="EMBL" id="KAE8655009.1"/>
    </source>
</evidence>
<reference evidence="3" key="1">
    <citation type="submission" date="2019-09" db="EMBL/GenBank/DDBJ databases">
        <title>Draft genome information of white flower Hibiscus syriacus.</title>
        <authorList>
            <person name="Kim Y.-M."/>
        </authorList>
    </citation>
    <scope>NUCLEOTIDE SEQUENCE [LARGE SCALE GENOMIC DNA]</scope>
    <source>
        <strain evidence="3">YM2019G1</strain>
    </source>
</reference>
<gene>
    <name evidence="3" type="ORF">F3Y22_tig00117034pilonHSYRG00468</name>
</gene>
<comment type="similarity">
    <text evidence="1">Belongs to the IST1 family.</text>
</comment>
<evidence type="ECO:0000313" key="4">
    <source>
        <dbReference type="Proteomes" id="UP000436088"/>
    </source>
</evidence>
<name>A0A6A2X9D2_HIBSY</name>
<feature type="compositionally biased region" description="Basic and acidic residues" evidence="2">
    <location>
        <begin position="326"/>
        <end position="337"/>
    </location>
</feature>
<organism evidence="3 4">
    <name type="scientific">Hibiscus syriacus</name>
    <name type="common">Rose of Sharon</name>
    <dbReference type="NCBI Taxonomy" id="106335"/>
    <lineage>
        <taxon>Eukaryota</taxon>
        <taxon>Viridiplantae</taxon>
        <taxon>Streptophyta</taxon>
        <taxon>Embryophyta</taxon>
        <taxon>Tracheophyta</taxon>
        <taxon>Spermatophyta</taxon>
        <taxon>Magnoliopsida</taxon>
        <taxon>eudicotyledons</taxon>
        <taxon>Gunneridae</taxon>
        <taxon>Pentapetalae</taxon>
        <taxon>rosids</taxon>
        <taxon>malvids</taxon>
        <taxon>Malvales</taxon>
        <taxon>Malvaceae</taxon>
        <taxon>Malvoideae</taxon>
        <taxon>Hibiscus</taxon>
    </lineage>
</organism>
<dbReference type="Gene3D" id="1.20.1260.60">
    <property type="entry name" value="Vacuolar protein sorting-associated protein Ist1"/>
    <property type="match status" value="1"/>
</dbReference>
<dbReference type="GO" id="GO:0015031">
    <property type="term" value="P:protein transport"/>
    <property type="evidence" value="ECO:0007669"/>
    <property type="project" value="InterPro"/>
</dbReference>
<evidence type="ECO:0000256" key="1">
    <source>
        <dbReference type="ARBA" id="ARBA00005536"/>
    </source>
</evidence>
<keyword evidence="4" id="KW-1185">Reference proteome</keyword>
<accession>A0A6A2X9D2</accession>